<reference evidence="1" key="1">
    <citation type="submission" date="2023-04" db="EMBL/GenBank/DDBJ databases">
        <title>Draft Genome sequencing of Naganishia species isolated from polar environments using Oxford Nanopore Technology.</title>
        <authorList>
            <person name="Leo P."/>
            <person name="Venkateswaran K."/>
        </authorList>
    </citation>
    <scope>NUCLEOTIDE SEQUENCE</scope>
    <source>
        <strain evidence="1">DBVPG 5303</strain>
    </source>
</reference>
<protein>
    <submittedName>
        <fullName evidence="1">Uncharacterized protein</fullName>
    </submittedName>
</protein>
<dbReference type="Proteomes" id="UP001234202">
    <property type="component" value="Unassembled WGS sequence"/>
</dbReference>
<comment type="caution">
    <text evidence="1">The sequence shown here is derived from an EMBL/GenBank/DDBJ whole genome shotgun (WGS) entry which is preliminary data.</text>
</comment>
<gene>
    <name evidence="1" type="ORF">QFC24_004561</name>
</gene>
<keyword evidence="2" id="KW-1185">Reference proteome</keyword>
<dbReference type="EMBL" id="JASBWV010000016">
    <property type="protein sequence ID" value="KAJ9121978.1"/>
    <property type="molecule type" value="Genomic_DNA"/>
</dbReference>
<evidence type="ECO:0000313" key="2">
    <source>
        <dbReference type="Proteomes" id="UP001234202"/>
    </source>
</evidence>
<sequence>MPLSSTDIEEQQAREQYLNRPLPNELRHPDLTLTDLQEQATSRKGLGEAEDELGGVTLRSLFWRLYLGTLDVKQVLSSTPRALLGSSLREQRRQYDTLREKWLVSPDGRWAPDCTSPDDAENTSDSSAGSDVGRRTDTTTESITWDPLNLGETNPWQTWFAQTELRAIIDRDVERTFPDIPYYTDPYVRKVLRTILFLWAVENPDIQYRQGMHELLAVIMLVCDRDSLDRATHSAGKSQSSSVVKDSYLTVPISPLLNQFEDGRHSPSGEKMQDAMHMVLDRRFLEHDVYGLFVKLMEHARSWYEWRTETVQGSLAQDQNRRNQATQGRIIKMCQHMQNVTLKHVDPVLAKALDDAAIEPQIWGIRWIRLLFTREFPFYSALRLWDGLFAMQDKMDDLVESVCVTMLLRIRQLIIPEEFSVILTCLLHYSVRTSHVPLDVHLIFAQAIRVMKDPTAATGAAIALENQEVLGIQPLKQDAPETPVSSNANTFRSKAWPQAYAKGKLAASPSSSKSYGFESFTRGLMDRAQASGIDKALLNTVSSLSEFRRNLPEIPATTTATNFPFKSFTPERSVTPSGATQFPTMDSLSSHLSPPHIPARTVQDADRDIADLRLAMIGMGKTMANWLDTVEESCSNAASEDRLKQALQGMRRLQETLIQGATTTTAELAKDWSWSNELATTPSGHSSVSIDSPFEVDILPLEAVAGDMTIAGGAHVEKADSQQAENIELPPNTFAMETSSTMTPRNAASAYLHSPSSFSRKPRFQYTAHPTSNERLAENATINQPASIARESIDPSLPLLENLAIASDIEPHHLVAMPSVSTADAETSGAEKRSPANMDVDPLSGQVAVNSEYGGSGHGPKRFSKDLRGLGIL</sequence>
<organism evidence="1 2">
    <name type="scientific">Naganishia onofrii</name>
    <dbReference type="NCBI Taxonomy" id="1851511"/>
    <lineage>
        <taxon>Eukaryota</taxon>
        <taxon>Fungi</taxon>
        <taxon>Dikarya</taxon>
        <taxon>Basidiomycota</taxon>
        <taxon>Agaricomycotina</taxon>
        <taxon>Tremellomycetes</taxon>
        <taxon>Filobasidiales</taxon>
        <taxon>Filobasidiaceae</taxon>
        <taxon>Naganishia</taxon>
    </lineage>
</organism>
<evidence type="ECO:0000313" key="1">
    <source>
        <dbReference type="EMBL" id="KAJ9121978.1"/>
    </source>
</evidence>
<accession>A0ACC2XDR7</accession>
<name>A0ACC2XDR7_9TREE</name>
<proteinExistence type="predicted"/>